<accession>A0A316TIB6</accession>
<dbReference type="Proteomes" id="UP000245507">
    <property type="component" value="Unassembled WGS sequence"/>
</dbReference>
<organism evidence="2 3">
    <name type="scientific">Nocardioides silvaticus</name>
    <dbReference type="NCBI Taxonomy" id="2201891"/>
    <lineage>
        <taxon>Bacteria</taxon>
        <taxon>Bacillati</taxon>
        <taxon>Actinomycetota</taxon>
        <taxon>Actinomycetes</taxon>
        <taxon>Propionibacteriales</taxon>
        <taxon>Nocardioidaceae</taxon>
        <taxon>Nocardioides</taxon>
    </lineage>
</organism>
<name>A0A316TIB6_9ACTN</name>
<gene>
    <name evidence="2" type="ORF">DJ010_00345</name>
</gene>
<dbReference type="RefSeq" id="WP_109691657.1">
    <property type="nucleotide sequence ID" value="NZ_QGDD01000001.1"/>
</dbReference>
<proteinExistence type="predicted"/>
<evidence type="ECO:0000313" key="3">
    <source>
        <dbReference type="Proteomes" id="UP000245507"/>
    </source>
</evidence>
<evidence type="ECO:0000313" key="2">
    <source>
        <dbReference type="EMBL" id="PWN04150.1"/>
    </source>
</evidence>
<feature type="coiled-coil region" evidence="1">
    <location>
        <begin position="148"/>
        <end position="175"/>
    </location>
</feature>
<sequence>MAISRVFLRPLVGAFFVANGIDSLRNADAIAREAKPVTDRFVPLVEKAAPDGTPVPTEAVTWVRVNGAVQITAAAAFATGKLPRVASGVLAASLVPSTAARYRFWEASDPSERREQLMHFFKNVSLTGGLLIAAGDTEGRPGLAWRARRAAKDARREARHLARSARREAKRVRAELT</sequence>
<dbReference type="AlphaFoldDB" id="A0A316TIB6"/>
<dbReference type="OrthoDB" id="329282at2"/>
<protein>
    <recommendedName>
        <fullName evidence="4">DoxX family protein</fullName>
    </recommendedName>
</protein>
<evidence type="ECO:0000256" key="1">
    <source>
        <dbReference type="SAM" id="Coils"/>
    </source>
</evidence>
<keyword evidence="3" id="KW-1185">Reference proteome</keyword>
<dbReference type="EMBL" id="QGDD01000001">
    <property type="protein sequence ID" value="PWN04150.1"/>
    <property type="molecule type" value="Genomic_DNA"/>
</dbReference>
<keyword evidence="1" id="KW-0175">Coiled coil</keyword>
<evidence type="ECO:0008006" key="4">
    <source>
        <dbReference type="Google" id="ProtNLM"/>
    </source>
</evidence>
<reference evidence="2 3" key="1">
    <citation type="submission" date="2018-05" db="EMBL/GenBank/DDBJ databases">
        <title>Nocardioides silvaticus genome.</title>
        <authorList>
            <person name="Li C."/>
            <person name="Wang G."/>
        </authorList>
    </citation>
    <scope>NUCLEOTIDE SEQUENCE [LARGE SCALE GENOMIC DNA]</scope>
    <source>
        <strain evidence="2 3">CCTCC AB 2018079</strain>
    </source>
</reference>
<comment type="caution">
    <text evidence="2">The sequence shown here is derived from an EMBL/GenBank/DDBJ whole genome shotgun (WGS) entry which is preliminary data.</text>
</comment>